<evidence type="ECO:0000259" key="5">
    <source>
        <dbReference type="Pfam" id="PF00588"/>
    </source>
</evidence>
<dbReference type="Pfam" id="PF00588">
    <property type="entry name" value="SpoU_methylase"/>
    <property type="match status" value="1"/>
</dbReference>
<feature type="domain" description="tRNA/rRNA methyltransferase SpoU type" evidence="5">
    <location>
        <begin position="4"/>
        <end position="154"/>
    </location>
</feature>
<dbReference type="PANTHER" id="PTHR42786:SF2">
    <property type="entry name" value="TRNA (CYTIDINE_URIDINE-2'-O-)-METHYLTRANSFERASE TRMJ"/>
    <property type="match status" value="1"/>
</dbReference>
<dbReference type="PANTHER" id="PTHR42786">
    <property type="entry name" value="TRNA/RRNA METHYLTRANSFERASE"/>
    <property type="match status" value="1"/>
</dbReference>
<evidence type="ECO:0000256" key="2">
    <source>
        <dbReference type="ARBA" id="ARBA00022603"/>
    </source>
</evidence>
<dbReference type="GO" id="GO:0002128">
    <property type="term" value="P:tRNA nucleoside ribose methylation"/>
    <property type="evidence" value="ECO:0007669"/>
    <property type="project" value="TreeGrafter"/>
</dbReference>
<dbReference type="GO" id="GO:0008173">
    <property type="term" value="F:RNA methyltransferase activity"/>
    <property type="evidence" value="ECO:0007669"/>
    <property type="project" value="InterPro"/>
</dbReference>
<evidence type="ECO:0000256" key="1">
    <source>
        <dbReference type="ARBA" id="ARBA00007228"/>
    </source>
</evidence>
<dbReference type="Proteomes" id="UP000809243">
    <property type="component" value="Unassembled WGS sequence"/>
</dbReference>
<keyword evidence="2 6" id="KW-0489">Methyltransferase</keyword>
<organism evidence="6 7">
    <name type="scientific">Candidatus Iainarchaeum sp</name>
    <dbReference type="NCBI Taxonomy" id="3101447"/>
    <lineage>
        <taxon>Archaea</taxon>
        <taxon>Candidatus Iainarchaeota</taxon>
        <taxon>Candidatus Iainarchaeia</taxon>
        <taxon>Candidatus Iainarchaeales</taxon>
        <taxon>Candidatus Iainarchaeaceae</taxon>
        <taxon>Candidatus Iainarchaeum</taxon>
    </lineage>
</organism>
<dbReference type="InterPro" id="IPR029026">
    <property type="entry name" value="tRNA_m1G_MTases_N"/>
</dbReference>
<dbReference type="InterPro" id="IPR029028">
    <property type="entry name" value="Alpha/beta_knot_MTases"/>
</dbReference>
<dbReference type="CDD" id="cd18093">
    <property type="entry name" value="SpoU-like_TrmJ"/>
    <property type="match status" value="1"/>
</dbReference>
<gene>
    <name evidence="6" type="ORF">JW744_04155</name>
</gene>
<evidence type="ECO:0000313" key="7">
    <source>
        <dbReference type="Proteomes" id="UP000809243"/>
    </source>
</evidence>
<accession>A0A938YV04</accession>
<sequence length="236" mass="25759">MNAKIVLVRPLYEENVGYIARLAANFECREIALVKPECNWKSGLAKSRAMHGKHLLLKAKKFDSLEKALEDCAYSAATTALLGKGKKLNRNSISAKELGKRFAKSKGMLGLVFGSEPNGLLNEEIEKCDFVVSIEASRKYKTLNIGHAAAVLLHELFNAKKGGKGIEGEAKASEKRLLERKFKQVLESLPGIDNRKAVFASFRALLSRSLLTGKEAKSLVAFLGEAGKGLGKGKRN</sequence>
<evidence type="ECO:0000313" key="6">
    <source>
        <dbReference type="EMBL" id="MBN2067634.1"/>
    </source>
</evidence>
<dbReference type="SUPFAM" id="SSF75217">
    <property type="entry name" value="alpha/beta knot"/>
    <property type="match status" value="1"/>
</dbReference>
<protein>
    <submittedName>
        <fullName evidence="6">RNA methyltransferase</fullName>
    </submittedName>
</protein>
<dbReference type="PIRSF" id="PIRSF004808">
    <property type="entry name" value="LasT"/>
    <property type="match status" value="1"/>
</dbReference>
<dbReference type="Gene3D" id="3.40.1280.10">
    <property type="match status" value="1"/>
</dbReference>
<keyword evidence="4" id="KW-0949">S-adenosyl-L-methionine</keyword>
<proteinExistence type="inferred from homology"/>
<dbReference type="GO" id="GO:0003723">
    <property type="term" value="F:RNA binding"/>
    <property type="evidence" value="ECO:0007669"/>
    <property type="project" value="InterPro"/>
</dbReference>
<comment type="caution">
    <text evidence="6">The sequence shown here is derived from an EMBL/GenBank/DDBJ whole genome shotgun (WGS) entry which is preliminary data.</text>
</comment>
<dbReference type="InterPro" id="IPR004384">
    <property type="entry name" value="RNA_MeTrfase_TrmJ/LasT"/>
</dbReference>
<dbReference type="GO" id="GO:0005829">
    <property type="term" value="C:cytosol"/>
    <property type="evidence" value="ECO:0007669"/>
    <property type="project" value="TreeGrafter"/>
</dbReference>
<evidence type="ECO:0000256" key="4">
    <source>
        <dbReference type="ARBA" id="ARBA00022691"/>
    </source>
</evidence>
<dbReference type="InterPro" id="IPR001537">
    <property type="entry name" value="SpoU_MeTrfase"/>
</dbReference>
<dbReference type="EMBL" id="JAFGDB010000071">
    <property type="protein sequence ID" value="MBN2067634.1"/>
    <property type="molecule type" value="Genomic_DNA"/>
</dbReference>
<comment type="similarity">
    <text evidence="1">Belongs to the class IV-like SAM-binding methyltransferase superfamily. RNA methyltransferase TrmH family.</text>
</comment>
<name>A0A938YV04_9ARCH</name>
<keyword evidence="3" id="KW-0808">Transferase</keyword>
<reference evidence="6" key="1">
    <citation type="submission" date="2021-01" db="EMBL/GenBank/DDBJ databases">
        <title>Active Sulfur Cycling in an Early Earth Analoge.</title>
        <authorList>
            <person name="Hahn C.R."/>
            <person name="Youssef N.H."/>
            <person name="Elshahed M."/>
        </authorList>
    </citation>
    <scope>NUCLEOTIDE SEQUENCE</scope>
    <source>
        <strain evidence="6">Zod_Metabat.1151</strain>
    </source>
</reference>
<dbReference type="AlphaFoldDB" id="A0A938YV04"/>
<evidence type="ECO:0000256" key="3">
    <source>
        <dbReference type="ARBA" id="ARBA00022679"/>
    </source>
</evidence>